<proteinExistence type="predicted"/>
<evidence type="ECO:0000313" key="1">
    <source>
        <dbReference type="EMBL" id="MDF3300905.1"/>
    </source>
</evidence>
<comment type="caution">
    <text evidence="1">The sequence shown here is derived from an EMBL/GenBank/DDBJ whole genome shotgun (WGS) entry which is preliminary data.</text>
</comment>
<reference evidence="1 2" key="1">
    <citation type="submission" date="2023-03" db="EMBL/GenBank/DDBJ databases">
        <title>Draft genome sequence of Streptomyces sp. K1PA1 isolated from peat swamp forest in Thailand.</title>
        <authorList>
            <person name="Klaysubun C."/>
            <person name="Duangmal K."/>
        </authorList>
    </citation>
    <scope>NUCLEOTIDE SEQUENCE [LARGE SCALE GENOMIC DNA]</scope>
    <source>
        <strain evidence="1 2">K1PA1</strain>
    </source>
</reference>
<name>A0ABT6AAR9_9ACTN</name>
<gene>
    <name evidence="1" type="ORF">P3H78_20215</name>
</gene>
<keyword evidence="2" id="KW-1185">Reference proteome</keyword>
<sequence length="79" mass="8497">MPALNVDFSEEEFNELREVAKELRVPMKALVKAATADHIARHRPPCEAEVVFQRTFAGPDLAAAITAAGVDDGPVRPAA</sequence>
<organism evidence="1 2">
    <name type="scientific">Streptomyces tropicalis</name>
    <dbReference type="NCBI Taxonomy" id="3034234"/>
    <lineage>
        <taxon>Bacteria</taxon>
        <taxon>Bacillati</taxon>
        <taxon>Actinomycetota</taxon>
        <taxon>Actinomycetes</taxon>
        <taxon>Kitasatosporales</taxon>
        <taxon>Streptomycetaceae</taxon>
        <taxon>Streptomyces</taxon>
    </lineage>
</organism>
<dbReference type="Proteomes" id="UP001221150">
    <property type="component" value="Unassembled WGS sequence"/>
</dbReference>
<dbReference type="EMBL" id="JARJBB010000010">
    <property type="protein sequence ID" value="MDF3300905.1"/>
    <property type="molecule type" value="Genomic_DNA"/>
</dbReference>
<protein>
    <recommendedName>
        <fullName evidence="3">Ribbon-helix-helix protein CopG domain-containing protein</fullName>
    </recommendedName>
</protein>
<evidence type="ECO:0008006" key="3">
    <source>
        <dbReference type="Google" id="ProtNLM"/>
    </source>
</evidence>
<evidence type="ECO:0000313" key="2">
    <source>
        <dbReference type="Proteomes" id="UP001221150"/>
    </source>
</evidence>
<accession>A0ABT6AAR9</accession>
<dbReference type="RefSeq" id="WP_276110470.1">
    <property type="nucleotide sequence ID" value="NZ_JARJBB010000010.1"/>
</dbReference>